<evidence type="ECO:0000256" key="1">
    <source>
        <dbReference type="ARBA" id="ARBA00004496"/>
    </source>
</evidence>
<proteinExistence type="inferred from homology"/>
<evidence type="ECO:0000313" key="14">
    <source>
        <dbReference type="EMBL" id="KAF5879271.1"/>
    </source>
</evidence>
<dbReference type="FunFam" id="3.10.129.10:FF:000112">
    <property type="entry name" value="YALI0A19096p"/>
    <property type="match status" value="1"/>
</dbReference>
<keyword evidence="15" id="KW-1185">Reference proteome</keyword>
<dbReference type="Pfam" id="PF03464">
    <property type="entry name" value="eRF1_2"/>
    <property type="match status" value="1"/>
</dbReference>
<keyword evidence="7" id="KW-0648">Protein biosynthesis</keyword>
<name>A0A8H6ENW0_9HELO</name>
<dbReference type="GeneID" id="59260541"/>
<evidence type="ECO:0000256" key="10">
    <source>
        <dbReference type="ARBA" id="ARBA00023239"/>
    </source>
</evidence>
<comment type="catalytic activity">
    <reaction evidence="11">
        <text>prephenate + H(+) = 3-phenylpyruvate + CO2 + H2O</text>
        <dbReference type="Rhea" id="RHEA:21648"/>
        <dbReference type="ChEBI" id="CHEBI:15377"/>
        <dbReference type="ChEBI" id="CHEBI:15378"/>
        <dbReference type="ChEBI" id="CHEBI:16526"/>
        <dbReference type="ChEBI" id="CHEBI:18005"/>
        <dbReference type="ChEBI" id="CHEBI:29934"/>
        <dbReference type="EC" id="4.2.1.51"/>
    </reaction>
</comment>
<evidence type="ECO:0000256" key="7">
    <source>
        <dbReference type="ARBA" id="ARBA00022917"/>
    </source>
</evidence>
<dbReference type="GO" id="GO:0018444">
    <property type="term" value="C:translation release factor complex"/>
    <property type="evidence" value="ECO:0007669"/>
    <property type="project" value="UniProtKB-ARBA"/>
</dbReference>
<evidence type="ECO:0000256" key="4">
    <source>
        <dbReference type="ARBA" id="ARBA00013147"/>
    </source>
</evidence>
<sequence>MSDAQANEAEKNIEIWKVKKLIKRLEAARGNGTSMISLIIPPKDQVSRAAKMLAEEYGTASNIKSRVNRQSVLSAITSTQQRLKLYNKVPPNGLVVYCGEILTSEGKERKVNIDFEPFKPINTSLYLCDNKFHTEALAELLESDQKFGFIIMDGNGALFGTLSGNTRDVVHKFSVDLPKKHGRGGQSALRFARLREEKRHNYVRKVAELAVQNFITADKVNVAGIILAGSADFKNDLNQSDLFDNRLATKVIKVVDVSYGGENGFNQAIELSAETLSNVKFIQEKKLIGKYFEEISQDTGRICYGVEDTLKALELGAVEVLIVFENLEINRWVLKDSNGVQTILHTTKQSEASNREQFMDKETGQEMEVVSSESFLEWIAEKYRDFGTTLEFVSDRSSEGNQFVKGFGGIGGLLRYKVNFEQLAEVDDDDDYYDGNARPSPLRSVMTASINSSSTPAISFLGPISSYTHQAALGRFDKEKYEYQPAIGIPDVFEAVQSGKAELGVVPFENSTNGAVIFTLELLADRHSLYKDVIICGEAYLDVSHCLLGYVSTADSPVMSGTCTPTTSTPSPVKPKTTPLSSLNHIQRIYTHPQAYGQCEAFLGTYLKGVERLDVSSTSKAAEIVKADKTGTSAAIASSLAADIHKLDILAKGIEDRDDNTTRFLILRKGVDTSATKVDVAAKSMVTFTIDHRTPGALADVLDCFRRYQVNLTSINSRPTKIVPFQYIFFVEFEGNDFCIKPGMRLSNCFYSRSYGLRTINRSLTLPAHTRKSSTQSILHKELTSRKPNIIYDYLSPTPSHLLNISLADFLPPTCYPANFKVQDLTLPYTTTLGHECSDAALLPQSHHLVYFSPQIPHSALLPDGTDPLQSPGPPFVRRMWAGGSLIFNTTSGEQLRLGNMRAACIERIVDVSVKGREGDEKVFVNIERRVGLADTGDELRMNPDAKSSAIVSEKCSVSDRNYMADQQLLQRHHVDNNDNIGQASLVETRNIVFMREKDTTTAKEDCARLPKILRPTRKPDFDVRITPTQSLLFRFSALTFNAHAIHLDPQYCRESEGYRNLLLHGPLSLVLMFSVLRSQLQPGEMIKRFNYRNLAPLYANEELRVCVGKNADKSNKYEVWIEGKEGGYAVKGSAVVGPLDTGDS</sequence>
<evidence type="ECO:0000256" key="8">
    <source>
        <dbReference type="ARBA" id="ARBA00023141"/>
    </source>
</evidence>
<dbReference type="InterPro" id="IPR029064">
    <property type="entry name" value="Ribosomal_eL30-like_sf"/>
</dbReference>
<dbReference type="SMART" id="SM01194">
    <property type="entry name" value="eRF1_1"/>
    <property type="match status" value="1"/>
</dbReference>
<dbReference type="InterPro" id="IPR005140">
    <property type="entry name" value="eRF1_Pelota-like_N"/>
</dbReference>
<dbReference type="Gene3D" id="3.40.190.10">
    <property type="entry name" value="Periplasmic binding protein-like II"/>
    <property type="match status" value="2"/>
</dbReference>
<dbReference type="FunFam" id="3.40.190.10:FF:000034">
    <property type="entry name" value="Chorismate mutase/prephenate dehydratase"/>
    <property type="match status" value="1"/>
</dbReference>
<accession>A0A8H6ENW0</accession>
<dbReference type="InterPro" id="IPR005142">
    <property type="entry name" value="eRF1_3"/>
</dbReference>
<dbReference type="InterPro" id="IPR045865">
    <property type="entry name" value="ACT-like_dom_sf"/>
</dbReference>
<dbReference type="InterPro" id="IPR005141">
    <property type="entry name" value="eRF1_2"/>
</dbReference>
<dbReference type="FunFam" id="3.30.1330.30:FF:000006">
    <property type="entry name" value="Peptide chain release factor subunit 1"/>
    <property type="match status" value="1"/>
</dbReference>
<dbReference type="Pfam" id="PF00800">
    <property type="entry name" value="PDT"/>
    <property type="match status" value="1"/>
</dbReference>
<dbReference type="PANTHER" id="PTHR10113">
    <property type="entry name" value="PEPTIDE CHAIN RELEASE FACTOR SUBUNIT 1"/>
    <property type="match status" value="1"/>
</dbReference>
<dbReference type="Proteomes" id="UP000531561">
    <property type="component" value="Unassembled WGS sequence"/>
</dbReference>
<dbReference type="Pfam" id="PF03463">
    <property type="entry name" value="eRF1_1"/>
    <property type="match status" value="1"/>
</dbReference>
<dbReference type="GO" id="GO:0003747">
    <property type="term" value="F:translation release factor activity"/>
    <property type="evidence" value="ECO:0007669"/>
    <property type="project" value="InterPro"/>
</dbReference>
<dbReference type="CDD" id="cd04905">
    <property type="entry name" value="ACT_CM-PDT"/>
    <property type="match status" value="1"/>
</dbReference>
<dbReference type="PROSITE" id="PS51171">
    <property type="entry name" value="PREPHENATE_DEHYDR_3"/>
    <property type="match status" value="1"/>
</dbReference>
<dbReference type="OrthoDB" id="3257538at2759"/>
<protein>
    <recommendedName>
        <fullName evidence="4">prephenate dehydratase</fullName>
        <ecNumber evidence="4">4.2.1.51</ecNumber>
    </recommendedName>
</protein>
<dbReference type="FunFam" id="3.40.190.10:FF:000228">
    <property type="entry name" value="Chorismate mutase/prephenate dehydratase"/>
    <property type="match status" value="1"/>
</dbReference>
<dbReference type="InterPro" id="IPR001086">
    <property type="entry name" value="Preph_deHydtase"/>
</dbReference>
<comment type="similarity">
    <text evidence="3">Belongs to the eukaryotic release factor 1 family.</text>
</comment>
<dbReference type="Gene3D" id="3.30.70.260">
    <property type="match status" value="1"/>
</dbReference>
<keyword evidence="10" id="KW-0456">Lyase</keyword>
<feature type="domain" description="ACT" evidence="13">
    <location>
        <begin position="686"/>
        <end position="771"/>
    </location>
</feature>
<dbReference type="Gene3D" id="3.30.1330.30">
    <property type="match status" value="1"/>
</dbReference>
<evidence type="ECO:0000256" key="6">
    <source>
        <dbReference type="ARBA" id="ARBA00022605"/>
    </source>
</evidence>
<dbReference type="Gene3D" id="3.30.960.10">
    <property type="entry name" value="eRF1 domain 1"/>
    <property type="match status" value="1"/>
</dbReference>
<dbReference type="AlphaFoldDB" id="A0A8H6ENW0"/>
<comment type="caution">
    <text evidence="14">The sequence shown here is derived from an EMBL/GenBank/DDBJ whole genome shotgun (WGS) entry which is preliminary data.</text>
</comment>
<keyword evidence="6" id="KW-0028">Amino-acid biosynthesis</keyword>
<evidence type="ECO:0000259" key="13">
    <source>
        <dbReference type="PROSITE" id="PS51671"/>
    </source>
</evidence>
<feature type="domain" description="Prephenate dehydratase" evidence="12">
    <location>
        <begin position="457"/>
        <end position="669"/>
    </location>
</feature>
<keyword evidence="9" id="KW-0584">Phenylalanine biosynthesis</keyword>
<dbReference type="Gene3D" id="3.30.420.60">
    <property type="entry name" value="eRF1 domain 2"/>
    <property type="match status" value="1"/>
</dbReference>
<evidence type="ECO:0000256" key="11">
    <source>
        <dbReference type="ARBA" id="ARBA00047848"/>
    </source>
</evidence>
<evidence type="ECO:0000256" key="9">
    <source>
        <dbReference type="ARBA" id="ARBA00023222"/>
    </source>
</evidence>
<dbReference type="FunFam" id="3.30.960.10:FF:000001">
    <property type="entry name" value="Eukaryotic peptide chain release factor subunit 1"/>
    <property type="match status" value="1"/>
</dbReference>
<dbReference type="InterPro" id="IPR004403">
    <property type="entry name" value="Peptide_chain-rel_eRF1/aRF1"/>
</dbReference>
<evidence type="ECO:0000256" key="5">
    <source>
        <dbReference type="ARBA" id="ARBA00022490"/>
    </source>
</evidence>
<dbReference type="EC" id="4.2.1.51" evidence="4"/>
<dbReference type="PROSITE" id="PS51671">
    <property type="entry name" value="ACT"/>
    <property type="match status" value="1"/>
</dbReference>
<evidence type="ECO:0000256" key="2">
    <source>
        <dbReference type="ARBA" id="ARBA00004741"/>
    </source>
</evidence>
<dbReference type="SUPFAM" id="SSF53137">
    <property type="entry name" value="Translational machinery components"/>
    <property type="match status" value="1"/>
</dbReference>
<dbReference type="SUPFAM" id="SSF53850">
    <property type="entry name" value="Periplasmic binding protein-like II"/>
    <property type="match status" value="1"/>
</dbReference>
<dbReference type="SUPFAM" id="SSF55021">
    <property type="entry name" value="ACT-like"/>
    <property type="match status" value="1"/>
</dbReference>
<dbReference type="GO" id="GO:0009094">
    <property type="term" value="P:L-phenylalanine biosynthetic process"/>
    <property type="evidence" value="ECO:0007669"/>
    <property type="project" value="UniProtKB-KW"/>
</dbReference>
<dbReference type="GO" id="GO:0004664">
    <property type="term" value="F:prephenate dehydratase activity"/>
    <property type="evidence" value="ECO:0007669"/>
    <property type="project" value="UniProtKB-EC"/>
</dbReference>
<keyword evidence="8" id="KW-0057">Aromatic amino acid biosynthesis</keyword>
<dbReference type="SUPFAM" id="SSF55315">
    <property type="entry name" value="L30e-like"/>
    <property type="match status" value="1"/>
</dbReference>
<dbReference type="EMBL" id="JABFCT010000001">
    <property type="protein sequence ID" value="KAF5879271.1"/>
    <property type="molecule type" value="Genomic_DNA"/>
</dbReference>
<dbReference type="InterPro" id="IPR024049">
    <property type="entry name" value="eRF1_1_sf"/>
</dbReference>
<reference evidence="14 15" key="1">
    <citation type="journal article" date="2020" name="Phytopathology">
        <title>A high-quality genome resource of Botrytis fragariae, a new and rapidly spreading fungal pathogen causing strawberry gray mold in the U.S.A.</title>
        <authorList>
            <person name="Wu Y."/>
            <person name="Saski C.A."/>
            <person name="Schnabel G."/>
            <person name="Xiao S."/>
            <person name="Hu M."/>
        </authorList>
    </citation>
    <scope>NUCLEOTIDE SEQUENCE [LARGE SCALE GENOMIC DNA]</scope>
    <source>
        <strain evidence="14 15">BVB16</strain>
    </source>
</reference>
<dbReference type="SUPFAM" id="SSF54637">
    <property type="entry name" value="Thioesterase/thiol ester dehydrase-isomerase"/>
    <property type="match status" value="1"/>
</dbReference>
<dbReference type="InterPro" id="IPR002912">
    <property type="entry name" value="ACT_dom"/>
</dbReference>
<evidence type="ECO:0000256" key="3">
    <source>
        <dbReference type="ARBA" id="ARBA00005326"/>
    </source>
</evidence>
<dbReference type="InterPro" id="IPR042226">
    <property type="entry name" value="eFR1_2_sf"/>
</dbReference>
<organism evidence="14 15">
    <name type="scientific">Botrytis fragariae</name>
    <dbReference type="NCBI Taxonomy" id="1964551"/>
    <lineage>
        <taxon>Eukaryota</taxon>
        <taxon>Fungi</taxon>
        <taxon>Dikarya</taxon>
        <taxon>Ascomycota</taxon>
        <taxon>Pezizomycotina</taxon>
        <taxon>Leotiomycetes</taxon>
        <taxon>Helotiales</taxon>
        <taxon>Sclerotiniaceae</taxon>
        <taxon>Botrytis</taxon>
    </lineage>
</organism>
<dbReference type="InterPro" id="IPR029069">
    <property type="entry name" value="HotDog_dom_sf"/>
</dbReference>
<comment type="subcellular location">
    <subcellularLocation>
        <location evidence="1">Cytoplasm</location>
    </subcellularLocation>
</comment>
<comment type="pathway">
    <text evidence="2">Amino-acid biosynthesis; L-phenylalanine biosynthesis; phenylpyruvate from prephenate: step 1/1.</text>
</comment>
<evidence type="ECO:0000313" key="15">
    <source>
        <dbReference type="Proteomes" id="UP000531561"/>
    </source>
</evidence>
<evidence type="ECO:0000259" key="12">
    <source>
        <dbReference type="PROSITE" id="PS51171"/>
    </source>
</evidence>
<keyword evidence="5" id="KW-0963">Cytoplasm</keyword>
<dbReference type="RefSeq" id="XP_037198215.1">
    <property type="nucleotide sequence ID" value="XM_037336849.1"/>
</dbReference>
<dbReference type="Gene3D" id="3.10.129.10">
    <property type="entry name" value="Hotdog Thioesterase"/>
    <property type="match status" value="1"/>
</dbReference>
<dbReference type="SUPFAM" id="SSF55481">
    <property type="entry name" value="N-terminal domain of eukaryotic peptide chain release factor subunit 1, ERF1"/>
    <property type="match status" value="1"/>
</dbReference>
<dbReference type="NCBIfam" id="TIGR03676">
    <property type="entry name" value="aRF1_eRF1"/>
    <property type="match status" value="1"/>
</dbReference>
<dbReference type="Pfam" id="PF03465">
    <property type="entry name" value="eRF1_3"/>
    <property type="match status" value="1"/>
</dbReference>
<dbReference type="CDD" id="cd13532">
    <property type="entry name" value="PBP2_PDT_like"/>
    <property type="match status" value="1"/>
</dbReference>
<gene>
    <name evidence="14" type="ORF">Bfra_006477</name>
</gene>
<dbReference type="FunFam" id="3.30.420.60:FF:000001">
    <property type="entry name" value="Eukaryotic peptide chain release factor subunit 1"/>
    <property type="match status" value="1"/>
</dbReference>